<evidence type="ECO:0000313" key="2">
    <source>
        <dbReference type="EMBL" id="TWI54610.1"/>
    </source>
</evidence>
<keyword evidence="3" id="KW-1185">Reference proteome</keyword>
<dbReference type="EMBL" id="VLKZ01000008">
    <property type="protein sequence ID" value="TWI54610.1"/>
    <property type="molecule type" value="Genomic_DNA"/>
</dbReference>
<protein>
    <submittedName>
        <fullName evidence="2">Uncharacterized protein DUF2663</fullName>
    </submittedName>
</protein>
<keyword evidence="1" id="KW-1133">Transmembrane helix</keyword>
<keyword evidence="1" id="KW-0472">Membrane</keyword>
<accession>A0A562QEK8</accession>
<evidence type="ECO:0000313" key="3">
    <source>
        <dbReference type="Proteomes" id="UP000315711"/>
    </source>
</evidence>
<dbReference type="Pfam" id="PF10864">
    <property type="entry name" value="DUF2663"/>
    <property type="match status" value="1"/>
</dbReference>
<comment type="caution">
    <text evidence="2">The sequence shown here is derived from an EMBL/GenBank/DDBJ whole genome shotgun (WGS) entry which is preliminary data.</text>
</comment>
<dbReference type="InterPro" id="IPR020210">
    <property type="entry name" value="Uncharacterised_YpbF_TM"/>
</dbReference>
<dbReference type="Proteomes" id="UP000315711">
    <property type="component" value="Unassembled WGS sequence"/>
</dbReference>
<proteinExistence type="predicted"/>
<dbReference type="OrthoDB" id="2969742at2"/>
<keyword evidence="1" id="KW-0812">Transmembrane</keyword>
<evidence type="ECO:0000256" key="1">
    <source>
        <dbReference type="SAM" id="Phobius"/>
    </source>
</evidence>
<name>A0A562QEK8_9BACI</name>
<dbReference type="RefSeq" id="WP_144451082.1">
    <property type="nucleotide sequence ID" value="NZ_VLKZ01000008.1"/>
</dbReference>
<feature type="transmembrane region" description="Helical" evidence="1">
    <location>
        <begin position="81"/>
        <end position="99"/>
    </location>
</feature>
<organism evidence="2 3">
    <name type="scientific">Halalkalibacter nanhaiisediminis</name>
    <dbReference type="NCBI Taxonomy" id="688079"/>
    <lineage>
        <taxon>Bacteria</taxon>
        <taxon>Bacillati</taxon>
        <taxon>Bacillota</taxon>
        <taxon>Bacilli</taxon>
        <taxon>Bacillales</taxon>
        <taxon>Bacillaceae</taxon>
        <taxon>Halalkalibacter</taxon>
    </lineage>
</organism>
<reference evidence="2 3" key="1">
    <citation type="journal article" date="2015" name="Stand. Genomic Sci.">
        <title>Genomic Encyclopedia of Bacterial and Archaeal Type Strains, Phase III: the genomes of soil and plant-associated and newly described type strains.</title>
        <authorList>
            <person name="Whitman W.B."/>
            <person name="Woyke T."/>
            <person name="Klenk H.P."/>
            <person name="Zhou Y."/>
            <person name="Lilburn T.G."/>
            <person name="Beck B.J."/>
            <person name="De Vos P."/>
            <person name="Vandamme P."/>
            <person name="Eisen J.A."/>
            <person name="Garrity G."/>
            <person name="Hugenholtz P."/>
            <person name="Kyrpides N.C."/>
        </authorList>
    </citation>
    <scope>NUCLEOTIDE SEQUENCE [LARGE SCALE GENOMIC DNA]</scope>
    <source>
        <strain evidence="2 3">CGMCC 1.10116</strain>
    </source>
</reference>
<gene>
    <name evidence="2" type="ORF">IQ10_02831</name>
</gene>
<dbReference type="AlphaFoldDB" id="A0A562QEK8"/>
<feature type="transmembrane region" description="Helical" evidence="1">
    <location>
        <begin position="40"/>
        <end position="61"/>
    </location>
</feature>
<sequence>MKQFKERNMKGINDQGIVNVMVKELVIRKNKLEKLEKAKVNWSLFTLMCLAIFLLFGYQLIIGQNGSFGNSILTEFTKSPFLFVLLLLFTISFIEIHFFEKKATKAENEFEALRMELIERNTELWPNDESWEVRDRLYSYMKDKHNINLYYK</sequence>